<accession>A0A4Y9YD46</accession>
<feature type="region of interest" description="Disordered" evidence="1">
    <location>
        <begin position="379"/>
        <end position="410"/>
    </location>
</feature>
<comment type="caution">
    <text evidence="2">The sequence shown here is derived from an EMBL/GenBank/DDBJ whole genome shotgun (WGS) entry which is preliminary data.</text>
</comment>
<feature type="compositionally biased region" description="Polar residues" evidence="1">
    <location>
        <begin position="107"/>
        <end position="128"/>
    </location>
</feature>
<gene>
    <name evidence="2" type="ORF">EVG20_g7475</name>
</gene>
<feature type="region of interest" description="Disordered" evidence="1">
    <location>
        <begin position="67"/>
        <end position="138"/>
    </location>
</feature>
<dbReference type="AlphaFoldDB" id="A0A4Y9YD46"/>
<dbReference type="Proteomes" id="UP000298327">
    <property type="component" value="Unassembled WGS sequence"/>
</dbReference>
<name>A0A4Y9YD46_9AGAM</name>
<evidence type="ECO:0000313" key="3">
    <source>
        <dbReference type="Proteomes" id="UP000298327"/>
    </source>
</evidence>
<protein>
    <submittedName>
        <fullName evidence="2">Uncharacterized protein</fullName>
    </submittedName>
</protein>
<sequence length="430" mass="47289">MERMPRAPTGTGTDTGICQSKVKLWIHLHDIRVPICTFPVLYMPTANVRPHWQLLVNDTHYHRHYPGPHHELGRGPSLLSGPCTDTEIESPTQPTGPGPGQGHPARTNHQLQTAACNTQHASTSTQHGSDLMAKRARARAGSAGTGQYECFQAIRSMMLTLRQRGEYCKALSMLVYFGVNVTVGPTWTRTRRTWDPEGRIRIRRSSRGGSDTCHYSNWPRTLLAVDVGPVPRICDLQLSVSVSVSKRRLEGEGCHDATTSTPRFCSARRDIDIGVALDPRSSIFHSIPAYMLLYMYNHYMIATLSINIRTTLEAIRPAPPSQFPSPMNPSSSRLSPSVHFPLEPRSPLCPDPPTLTAIVTRSPAVRDTTIPPSVLVAGAAQEARMPSSPSPSPSPSPFPPVFQPSHRRPRHCATVAAPSLRVLRGLDVLE</sequence>
<evidence type="ECO:0000256" key="1">
    <source>
        <dbReference type="SAM" id="MobiDB-lite"/>
    </source>
</evidence>
<organism evidence="2 3">
    <name type="scientific">Dentipellis fragilis</name>
    <dbReference type="NCBI Taxonomy" id="205917"/>
    <lineage>
        <taxon>Eukaryota</taxon>
        <taxon>Fungi</taxon>
        <taxon>Dikarya</taxon>
        <taxon>Basidiomycota</taxon>
        <taxon>Agaricomycotina</taxon>
        <taxon>Agaricomycetes</taxon>
        <taxon>Russulales</taxon>
        <taxon>Hericiaceae</taxon>
        <taxon>Dentipellis</taxon>
    </lineage>
</organism>
<keyword evidence="3" id="KW-1185">Reference proteome</keyword>
<reference evidence="2 3" key="1">
    <citation type="submission" date="2019-02" db="EMBL/GenBank/DDBJ databases">
        <title>Genome sequencing of the rare red list fungi Dentipellis fragilis.</title>
        <authorList>
            <person name="Buettner E."/>
            <person name="Kellner H."/>
        </authorList>
    </citation>
    <scope>NUCLEOTIDE SEQUENCE [LARGE SCALE GENOMIC DNA]</scope>
    <source>
        <strain evidence="2 3">DSM 105465</strain>
    </source>
</reference>
<feature type="compositionally biased region" description="Pro residues" evidence="1">
    <location>
        <begin position="388"/>
        <end position="402"/>
    </location>
</feature>
<proteinExistence type="predicted"/>
<evidence type="ECO:0000313" key="2">
    <source>
        <dbReference type="EMBL" id="TFY60275.1"/>
    </source>
</evidence>
<dbReference type="EMBL" id="SEOQ01000572">
    <property type="protein sequence ID" value="TFY60275.1"/>
    <property type="molecule type" value="Genomic_DNA"/>
</dbReference>